<dbReference type="HOGENOM" id="CLU_022481_2_1_7"/>
<gene>
    <name evidence="2" type="ordered locus">Desti_3134</name>
</gene>
<dbReference type="PANTHER" id="PTHR15239:SF6">
    <property type="entry name" value="RIBOSOME QUALITY CONTROL COMPLEX SUBUNIT NEMF"/>
    <property type="match status" value="1"/>
</dbReference>
<dbReference type="eggNOG" id="COG1293">
    <property type="taxonomic scope" value="Bacteria"/>
</dbReference>
<dbReference type="Pfam" id="PF05670">
    <property type="entry name" value="NFACT-R_1"/>
    <property type="match status" value="1"/>
</dbReference>
<dbReference type="RefSeq" id="WP_014810933.1">
    <property type="nucleotide sequence ID" value="NC_018025.1"/>
</dbReference>
<dbReference type="GO" id="GO:1990112">
    <property type="term" value="C:RQC complex"/>
    <property type="evidence" value="ECO:0007669"/>
    <property type="project" value="TreeGrafter"/>
</dbReference>
<dbReference type="OrthoDB" id="9766163at2"/>
<dbReference type="GO" id="GO:0072344">
    <property type="term" value="P:rescue of stalled ribosome"/>
    <property type="evidence" value="ECO:0007669"/>
    <property type="project" value="TreeGrafter"/>
</dbReference>
<proteinExistence type="predicted"/>
<evidence type="ECO:0000313" key="3">
    <source>
        <dbReference type="Proteomes" id="UP000006055"/>
    </source>
</evidence>
<organism evidence="2 3">
    <name type="scientific">Desulfomonile tiedjei (strain ATCC 49306 / DSM 6799 / DCB-1)</name>
    <dbReference type="NCBI Taxonomy" id="706587"/>
    <lineage>
        <taxon>Bacteria</taxon>
        <taxon>Pseudomonadati</taxon>
        <taxon>Thermodesulfobacteriota</taxon>
        <taxon>Desulfomonilia</taxon>
        <taxon>Desulfomonilales</taxon>
        <taxon>Desulfomonilaceae</taxon>
        <taxon>Desulfomonile</taxon>
    </lineage>
</organism>
<dbReference type="EMBL" id="CP003360">
    <property type="protein sequence ID" value="AFM25796.1"/>
    <property type="molecule type" value="Genomic_DNA"/>
</dbReference>
<keyword evidence="3" id="KW-1185">Reference proteome</keyword>
<dbReference type="InterPro" id="IPR051608">
    <property type="entry name" value="RQC_Subunit_NEMF"/>
</dbReference>
<protein>
    <submittedName>
        <fullName evidence="2">Putative RNA-binding protein, snRNP like protein</fullName>
    </submittedName>
</protein>
<name>I4C8A5_DESTA</name>
<dbReference type="Proteomes" id="UP000006055">
    <property type="component" value="Chromosome"/>
</dbReference>
<accession>I4C8A5</accession>
<sequence>MDLAVLQLVARELNDLLLGAFINKIHQPLPREVVLRMRAPGGGEQKLMVSADPQLGRIHLTHLKIPNPPRPPRFCAFLRAHFQGSKITGCSSLPDDRVVMIFATRGTGEERTERILVLELLGRDSNIILVDAVSGLILDCLHHIPEKEAGSRIVLPGIEYTVPPKHGRAAESLDEIVKERNLSPGIHIDSKGKKRLTVSAILPEDETFSAMNEAVDAFFRPRLESLLLNQAKREIAAPVRARINSLDRRLKKIKVDETRLKEFSGRQYEGELLKANLGKMRKGMDSIRVQDWITGGERIVLLEPSLNPVENMERIFRKAAKGKRGEQAVQRRVAETIAEMRALEDQLFYIMECDEIDELEMLAGDFHKETPQSKSQSRPPTDRESKLFRTFASPSGASVFVGLHARSNEFLVRKKARPGDLWFHVKDYPGAHVLLKKEGAAPHRAEDLDFAAALAVHFSKAANKGKVEVMIADAKDVSPMKGGIPGQVSVKHYRTIVSEGFKGGLPG</sequence>
<feature type="domain" description="NFACT RNA-binding" evidence="1">
    <location>
        <begin position="388"/>
        <end position="482"/>
    </location>
</feature>
<evidence type="ECO:0000259" key="1">
    <source>
        <dbReference type="Pfam" id="PF05670"/>
    </source>
</evidence>
<dbReference type="Gene3D" id="2.30.310.10">
    <property type="entry name" value="ibrinogen binding protein from staphylococcus aureus domain"/>
    <property type="match status" value="1"/>
</dbReference>
<dbReference type="STRING" id="706587.Desti_3134"/>
<dbReference type="InterPro" id="IPR008532">
    <property type="entry name" value="NFACT_RNA-bd"/>
</dbReference>
<reference evidence="3" key="1">
    <citation type="submission" date="2012-06" db="EMBL/GenBank/DDBJ databases">
        <title>Complete sequence of chromosome of Desulfomonile tiedjei DSM 6799.</title>
        <authorList>
            <person name="Lucas S."/>
            <person name="Copeland A."/>
            <person name="Lapidus A."/>
            <person name="Glavina del Rio T."/>
            <person name="Dalin E."/>
            <person name="Tice H."/>
            <person name="Bruce D."/>
            <person name="Goodwin L."/>
            <person name="Pitluck S."/>
            <person name="Peters L."/>
            <person name="Ovchinnikova G."/>
            <person name="Zeytun A."/>
            <person name="Lu M."/>
            <person name="Kyrpides N."/>
            <person name="Mavromatis K."/>
            <person name="Ivanova N."/>
            <person name="Brettin T."/>
            <person name="Detter J.C."/>
            <person name="Han C."/>
            <person name="Larimer F."/>
            <person name="Land M."/>
            <person name="Hauser L."/>
            <person name="Markowitz V."/>
            <person name="Cheng J.-F."/>
            <person name="Hugenholtz P."/>
            <person name="Woyke T."/>
            <person name="Wu D."/>
            <person name="Spring S."/>
            <person name="Schroeder M."/>
            <person name="Brambilla E."/>
            <person name="Klenk H.-P."/>
            <person name="Eisen J.A."/>
        </authorList>
    </citation>
    <scope>NUCLEOTIDE SEQUENCE [LARGE SCALE GENOMIC DNA]</scope>
    <source>
        <strain evidence="3">ATCC 49306 / DSM 6799 / DCB-1</strain>
    </source>
</reference>
<evidence type="ECO:0000313" key="2">
    <source>
        <dbReference type="EMBL" id="AFM25796.1"/>
    </source>
</evidence>
<dbReference type="PANTHER" id="PTHR15239">
    <property type="entry name" value="NUCLEAR EXPORT MEDIATOR FACTOR NEMF"/>
    <property type="match status" value="1"/>
</dbReference>
<dbReference type="Pfam" id="PF05833">
    <property type="entry name" value="NFACT_N"/>
    <property type="match status" value="2"/>
</dbReference>
<dbReference type="AlphaFoldDB" id="I4C8A5"/>
<dbReference type="GO" id="GO:0043023">
    <property type="term" value="F:ribosomal large subunit binding"/>
    <property type="evidence" value="ECO:0007669"/>
    <property type="project" value="TreeGrafter"/>
</dbReference>
<dbReference type="KEGG" id="dti:Desti_3134"/>
<dbReference type="GO" id="GO:0000049">
    <property type="term" value="F:tRNA binding"/>
    <property type="evidence" value="ECO:0007669"/>
    <property type="project" value="TreeGrafter"/>
</dbReference>